<dbReference type="EMBL" id="JADPKZ010000042">
    <property type="protein sequence ID" value="MBF8378317.1"/>
    <property type="molecule type" value="Genomic_DNA"/>
</dbReference>
<feature type="transmembrane region" description="Helical" evidence="6">
    <location>
        <begin position="95"/>
        <end position="113"/>
    </location>
</feature>
<evidence type="ECO:0000256" key="5">
    <source>
        <dbReference type="ARBA" id="ARBA00023136"/>
    </source>
</evidence>
<keyword evidence="3 6" id="KW-0812">Transmembrane</keyword>
<evidence type="ECO:0000313" key="9">
    <source>
        <dbReference type="Proteomes" id="UP000642910"/>
    </source>
</evidence>
<dbReference type="RefSeq" id="WP_082744146.1">
    <property type="nucleotide sequence ID" value="NZ_JADPKZ010000042.1"/>
</dbReference>
<dbReference type="Proteomes" id="UP000642910">
    <property type="component" value="Unassembled WGS sequence"/>
</dbReference>
<evidence type="ECO:0000259" key="7">
    <source>
        <dbReference type="Pfam" id="PF00892"/>
    </source>
</evidence>
<feature type="transmembrane region" description="Helical" evidence="6">
    <location>
        <begin position="269"/>
        <end position="287"/>
    </location>
</feature>
<dbReference type="Pfam" id="PF00892">
    <property type="entry name" value="EamA"/>
    <property type="match status" value="2"/>
</dbReference>
<feature type="transmembrane region" description="Helical" evidence="6">
    <location>
        <begin position="170"/>
        <end position="192"/>
    </location>
</feature>
<name>A0ABS0F4W3_9BACL</name>
<dbReference type="InterPro" id="IPR037185">
    <property type="entry name" value="EmrE-like"/>
</dbReference>
<keyword evidence="4 6" id="KW-1133">Transmembrane helix</keyword>
<sequence length="314" mass="32854">MFDTLSIAQLVRSVAQTDRFRRWRGISLALLGSVLWGVSGTAAQVLFHAYHVDPAWLVAVRMAVSGVLLLAAAGWTAGPAAVCAPWRSRASAFRLTIFGLAGLLGVQYTYFAAIRTGNAATATVLQYMAPLVIVAYGAARSRRLPSRLEAICAALAMSGCFLLVTDGHLGRLAVSDACVIWGLLSAVAVAVYTLYPVPLLATFGPLVVTAWGMLIGGSAMVVSGLPHNGIPALPFGGWFLVGFVVLFGTLVPFYLYLASLRDITPADASLVASGEPLAATALAVTVLHQPLTWAALLGMGCVLLTVTLLARAKS</sequence>
<accession>A0ABS0F4W3</accession>
<organism evidence="8 9">
    <name type="scientific">Alicyclobacillus mali</name>
    <name type="common">ex Roth et al. 2021</name>
    <dbReference type="NCBI Taxonomy" id="1123961"/>
    <lineage>
        <taxon>Bacteria</taxon>
        <taxon>Bacillati</taxon>
        <taxon>Bacillota</taxon>
        <taxon>Bacilli</taxon>
        <taxon>Bacillales</taxon>
        <taxon>Alicyclobacillaceae</taxon>
        <taxon>Alicyclobacillus</taxon>
    </lineage>
</organism>
<proteinExistence type="inferred from homology"/>
<evidence type="ECO:0000256" key="2">
    <source>
        <dbReference type="ARBA" id="ARBA00007362"/>
    </source>
</evidence>
<feature type="domain" description="EamA" evidence="7">
    <location>
        <begin position="24"/>
        <end position="164"/>
    </location>
</feature>
<evidence type="ECO:0000256" key="3">
    <source>
        <dbReference type="ARBA" id="ARBA00022692"/>
    </source>
</evidence>
<feature type="transmembrane region" description="Helical" evidence="6">
    <location>
        <begin position="28"/>
        <end position="50"/>
    </location>
</feature>
<keyword evidence="5 6" id="KW-0472">Membrane</keyword>
<evidence type="ECO:0000256" key="1">
    <source>
        <dbReference type="ARBA" id="ARBA00004127"/>
    </source>
</evidence>
<dbReference type="SUPFAM" id="SSF103481">
    <property type="entry name" value="Multidrug resistance efflux transporter EmrE"/>
    <property type="match status" value="2"/>
</dbReference>
<comment type="subcellular location">
    <subcellularLocation>
        <location evidence="1">Endomembrane system</location>
        <topology evidence="1">Multi-pass membrane protein</topology>
    </subcellularLocation>
</comment>
<feature type="transmembrane region" description="Helical" evidence="6">
    <location>
        <begin position="235"/>
        <end position="257"/>
    </location>
</feature>
<dbReference type="InterPro" id="IPR000620">
    <property type="entry name" value="EamA_dom"/>
</dbReference>
<feature type="transmembrane region" description="Helical" evidence="6">
    <location>
        <begin position="199"/>
        <end position="223"/>
    </location>
</feature>
<feature type="transmembrane region" description="Helical" evidence="6">
    <location>
        <begin position="62"/>
        <end position="83"/>
    </location>
</feature>
<keyword evidence="9" id="KW-1185">Reference proteome</keyword>
<feature type="domain" description="EamA" evidence="7">
    <location>
        <begin position="178"/>
        <end position="309"/>
    </location>
</feature>
<evidence type="ECO:0000256" key="4">
    <source>
        <dbReference type="ARBA" id="ARBA00022989"/>
    </source>
</evidence>
<reference evidence="8 9" key="1">
    <citation type="submission" date="2020-11" db="EMBL/GenBank/DDBJ databases">
        <title>Genomic insight of Alicyclobacillus mali FL 18 reveals a new arsenic-resistant strain, with potential in environmental biotechnology.</title>
        <authorList>
            <person name="Fiorentino G."/>
            <person name="Gallo G."/>
            <person name="Aulitto M."/>
        </authorList>
    </citation>
    <scope>NUCLEOTIDE SEQUENCE [LARGE SCALE GENOMIC DNA]</scope>
    <source>
        <strain evidence="8 9">FL 18</strain>
    </source>
</reference>
<comment type="similarity">
    <text evidence="2">Belongs to the EamA transporter family.</text>
</comment>
<feature type="transmembrane region" description="Helical" evidence="6">
    <location>
        <begin position="146"/>
        <end position="164"/>
    </location>
</feature>
<feature type="transmembrane region" description="Helical" evidence="6">
    <location>
        <begin position="119"/>
        <end position="139"/>
    </location>
</feature>
<protein>
    <submittedName>
        <fullName evidence="8">EamA family transporter</fullName>
    </submittedName>
</protein>
<evidence type="ECO:0000313" key="8">
    <source>
        <dbReference type="EMBL" id="MBF8378317.1"/>
    </source>
</evidence>
<dbReference type="PANTHER" id="PTHR32322">
    <property type="entry name" value="INNER MEMBRANE TRANSPORTER"/>
    <property type="match status" value="1"/>
</dbReference>
<gene>
    <name evidence="8" type="ORF">IW967_10655</name>
</gene>
<comment type="caution">
    <text evidence="8">The sequence shown here is derived from an EMBL/GenBank/DDBJ whole genome shotgun (WGS) entry which is preliminary data.</text>
</comment>
<dbReference type="PANTHER" id="PTHR32322:SF2">
    <property type="entry name" value="EAMA DOMAIN-CONTAINING PROTEIN"/>
    <property type="match status" value="1"/>
</dbReference>
<evidence type="ECO:0000256" key="6">
    <source>
        <dbReference type="SAM" id="Phobius"/>
    </source>
</evidence>
<dbReference type="InterPro" id="IPR050638">
    <property type="entry name" value="AA-Vitamin_Transporters"/>
</dbReference>
<feature type="transmembrane region" description="Helical" evidence="6">
    <location>
        <begin position="293"/>
        <end position="310"/>
    </location>
</feature>